<organism evidence="2 3">
    <name type="scientific">Steinernema hermaphroditum</name>
    <dbReference type="NCBI Taxonomy" id="289476"/>
    <lineage>
        <taxon>Eukaryota</taxon>
        <taxon>Metazoa</taxon>
        <taxon>Ecdysozoa</taxon>
        <taxon>Nematoda</taxon>
        <taxon>Chromadorea</taxon>
        <taxon>Rhabditida</taxon>
        <taxon>Tylenchina</taxon>
        <taxon>Panagrolaimomorpha</taxon>
        <taxon>Strongyloidoidea</taxon>
        <taxon>Steinernematidae</taxon>
        <taxon>Steinernema</taxon>
    </lineage>
</organism>
<sequence length="476" mass="53410">MKAHYALTFLCSVSVVSALNLGDLLVGNFSDLSYVLSYAVKRSQLETSVLSTEKLFNATIDDLLVSPSNVSVQERLISACTLHNPIVALQILDSNILALDKYSLTVLTLYTTDFGFSDYKVMRLSLTKAAFSLLNAYTFCESVKTRGQLTDRDQEKLDNAYSLVSNIVKQTEEGANIQKELFWPSATKSAVEGYINDKLSTVSDPSKIVAGFYKFISDKYGDSENHGILGERFGVFMHSHNDKVLKKFNTSSDHLISIPFKTDSMVNVYRVSTNKVAWTTNYDAFEKNLPDIKEAMVNATEECLPRFDGIKDVHKKVFDAASSVYPFPMFYLVPNIIEKDPKWAVDHGKFQVDGDSFVQKVNVVMCADNSTLSVFYHVFKGTALKSDADTEVKTFIKGYPQEISIEELVETKKKTAKLITEKRRNPFRPGTMPSVTVDASDFLGQLTLSLPFNFEEVAGNEEDQTRQVEHKIQCKR</sequence>
<accession>A0AA39IE66</accession>
<evidence type="ECO:0000256" key="1">
    <source>
        <dbReference type="SAM" id="SignalP"/>
    </source>
</evidence>
<feature type="chain" id="PRO_5041430844" description="Serpin domain-containing protein" evidence="1">
    <location>
        <begin position="19"/>
        <end position="476"/>
    </location>
</feature>
<dbReference type="AlphaFoldDB" id="A0AA39IE66"/>
<dbReference type="Proteomes" id="UP001175271">
    <property type="component" value="Unassembled WGS sequence"/>
</dbReference>
<proteinExistence type="predicted"/>
<keyword evidence="3" id="KW-1185">Reference proteome</keyword>
<gene>
    <name evidence="2" type="ORF">QR680_007761</name>
</gene>
<evidence type="ECO:0000313" key="2">
    <source>
        <dbReference type="EMBL" id="KAK0422751.1"/>
    </source>
</evidence>
<keyword evidence="1" id="KW-0732">Signal</keyword>
<feature type="signal peptide" evidence="1">
    <location>
        <begin position="1"/>
        <end position="18"/>
    </location>
</feature>
<evidence type="ECO:0008006" key="4">
    <source>
        <dbReference type="Google" id="ProtNLM"/>
    </source>
</evidence>
<name>A0AA39IE66_9BILA</name>
<reference evidence="2" key="1">
    <citation type="submission" date="2023-06" db="EMBL/GenBank/DDBJ databases">
        <title>Genomic analysis of the entomopathogenic nematode Steinernema hermaphroditum.</title>
        <authorList>
            <person name="Schwarz E.M."/>
            <person name="Heppert J.K."/>
            <person name="Baniya A."/>
            <person name="Schwartz H.T."/>
            <person name="Tan C.-H."/>
            <person name="Antoshechkin I."/>
            <person name="Sternberg P.W."/>
            <person name="Goodrich-Blair H."/>
            <person name="Dillman A.R."/>
        </authorList>
    </citation>
    <scope>NUCLEOTIDE SEQUENCE</scope>
    <source>
        <strain evidence="2">PS9179</strain>
        <tissue evidence="2">Whole animal</tissue>
    </source>
</reference>
<evidence type="ECO:0000313" key="3">
    <source>
        <dbReference type="Proteomes" id="UP001175271"/>
    </source>
</evidence>
<dbReference type="EMBL" id="JAUCMV010000001">
    <property type="protein sequence ID" value="KAK0422751.1"/>
    <property type="molecule type" value="Genomic_DNA"/>
</dbReference>
<comment type="caution">
    <text evidence="2">The sequence shown here is derived from an EMBL/GenBank/DDBJ whole genome shotgun (WGS) entry which is preliminary data.</text>
</comment>
<protein>
    <recommendedName>
        <fullName evidence="4">Serpin domain-containing protein</fullName>
    </recommendedName>
</protein>